<proteinExistence type="inferred from homology"/>
<comment type="similarity">
    <text evidence="2">Belongs to the glycosyl hydrolase 9 (cellulase E) family.</text>
</comment>
<comment type="subcellular location">
    <subcellularLocation>
        <location evidence="1">Secreted</location>
    </subcellularLocation>
</comment>
<dbReference type="PANTHER" id="PTHR38340:SF1">
    <property type="entry name" value="S-LAYER PROTEIN"/>
    <property type="match status" value="1"/>
</dbReference>
<dbReference type="CDD" id="cd02850">
    <property type="entry name" value="E_set_Cellulase_N"/>
    <property type="match status" value="1"/>
</dbReference>
<keyword evidence="5" id="KW-0732">Signal</keyword>
<dbReference type="InterPro" id="IPR014756">
    <property type="entry name" value="Ig_E-set"/>
</dbReference>
<evidence type="ECO:0000313" key="6">
    <source>
        <dbReference type="EMBL" id="SIM59562.1"/>
    </source>
</evidence>
<evidence type="ECO:0000256" key="5">
    <source>
        <dbReference type="SAM" id="SignalP"/>
    </source>
</evidence>
<evidence type="ECO:0000256" key="1">
    <source>
        <dbReference type="ARBA" id="ARBA00004613"/>
    </source>
</evidence>
<sequence>MAPILMATVGLTAASAAAAAPESAAAPVFTDDFTTGLSRWRALTGALTEWTGTTAEFPYVSIDTRTQPSGRYITPVTPVGLPDAYELRTRVRVDAASDSPAVSVLTDFREPYAVTQNNFAAQLTGWSGVQISAPVTQTVCRGPAPVRQGEWHEMVIRRANNITVVEIDAQRVAVVTAPAAGGTIGLGVYHARASFAAVAVTALPTVPADHPTTASGCSWTEPGEPEVDQPILVNQSGYNLGQVKRFTAPRAVDGEQFRIIDAAGNVRHEGTVRGQVGDFTDFDPAEPGPYTVEVQGAAGTGRSDPFGIGADWIERVSYRRAVQFMTDVRCYYGDFSRMVYGGTDPQNCYLGVGWRDSHQMSFELPSLIDMYLANPSAFAQIKDPEARYVGLPVQLPADTPEIVRLIHWAVEVYLGGRVNHTLLKEQLAAFLYAYPYLADYIPHSVYERARDYLFPIWDDPAKDRFAWYDTTPHTADLLQVYTQMGSGKGELPPGHSVWPNVMMYEVAKREGRADAERYLATAKAQATWLIGNLDVADPTVTKGQRQGEYHLVTGLARLLLSHRDQAPPGTRDFIRRWAEVVAERSANLWDFRKYSADRWTIPSFTGGGSASDPNETGNVAGFAAPALAAAQVLGDDPLAARLRQIAVAHVDNVFGRNPTGRHASYRGPTEQWGFEGVERGWYSEFQGGAGRLQGARGVLDGSPKNGQYPYNPGVGNIGHSEGWVTFNTAWNETLAWRAVDTTTVRVVDTAGGPLDRVPEGSRASVRLTAPLNLDPAALDRGELEVRVGDRAPQRLGAVQDGLNTTTYTAELDLAALGATLGDTVTVSYGLGYFARQVTVTVAAPLCAGREPTIIGTDGPDRLVGTAGADVIAGRGGDDVVVGLGGDDVICGGGGADRLVGGPGGATLLGGPGPDVVVGGPGDDRLHGGADRDVVVGGGGTDQIDQDGPDA</sequence>
<accession>A0A1N5UFN2</accession>
<dbReference type="InterPro" id="IPR008928">
    <property type="entry name" value="6-hairpin_glycosidase_sf"/>
</dbReference>
<feature type="region of interest" description="Disordered" evidence="4">
    <location>
        <begin position="920"/>
        <end position="950"/>
    </location>
</feature>
<dbReference type="GO" id="GO:0008810">
    <property type="term" value="F:cellulase activity"/>
    <property type="evidence" value="ECO:0007669"/>
    <property type="project" value="InterPro"/>
</dbReference>
<dbReference type="EMBL" id="FSQT01000001">
    <property type="protein sequence ID" value="SIM59562.1"/>
    <property type="molecule type" value="Genomic_DNA"/>
</dbReference>
<dbReference type="GO" id="GO:0005576">
    <property type="term" value="C:extracellular region"/>
    <property type="evidence" value="ECO:0007669"/>
    <property type="project" value="UniProtKB-SubCell"/>
</dbReference>
<dbReference type="GO" id="GO:0005509">
    <property type="term" value="F:calcium ion binding"/>
    <property type="evidence" value="ECO:0007669"/>
    <property type="project" value="InterPro"/>
</dbReference>
<dbReference type="Gene3D" id="2.150.10.10">
    <property type="entry name" value="Serralysin-like metalloprotease, C-terminal"/>
    <property type="match status" value="1"/>
</dbReference>
<dbReference type="PANTHER" id="PTHR38340">
    <property type="entry name" value="S-LAYER PROTEIN"/>
    <property type="match status" value="1"/>
</dbReference>
<dbReference type="InterPro" id="IPR011049">
    <property type="entry name" value="Serralysin-like_metalloprot_C"/>
</dbReference>
<dbReference type="Gene3D" id="2.60.120.560">
    <property type="entry name" value="Exo-inulinase, domain 1"/>
    <property type="match status" value="1"/>
</dbReference>
<dbReference type="InterPro" id="IPR050557">
    <property type="entry name" value="RTX_toxin/Mannuronan_C5-epim"/>
</dbReference>
<dbReference type="InterPro" id="IPR001343">
    <property type="entry name" value="Hemolysn_Ca-bd"/>
</dbReference>
<organism evidence="6 7">
    <name type="scientific">Micromonospora cremea</name>
    <dbReference type="NCBI Taxonomy" id="709881"/>
    <lineage>
        <taxon>Bacteria</taxon>
        <taxon>Bacillati</taxon>
        <taxon>Actinomycetota</taxon>
        <taxon>Actinomycetes</taxon>
        <taxon>Micromonosporales</taxon>
        <taxon>Micromonosporaceae</taxon>
        <taxon>Micromonospora</taxon>
    </lineage>
</organism>
<feature type="chain" id="PRO_5039495267" evidence="5">
    <location>
        <begin position="20"/>
        <end position="950"/>
    </location>
</feature>
<feature type="compositionally biased region" description="Basic and acidic residues" evidence="4">
    <location>
        <begin position="921"/>
        <end position="933"/>
    </location>
</feature>
<name>A0A1N5UFN2_9ACTN</name>
<dbReference type="SUPFAM" id="SSF48208">
    <property type="entry name" value="Six-hairpin glycosidases"/>
    <property type="match status" value="1"/>
</dbReference>
<evidence type="ECO:0000313" key="7">
    <source>
        <dbReference type="Proteomes" id="UP000185124"/>
    </source>
</evidence>
<evidence type="ECO:0000256" key="2">
    <source>
        <dbReference type="ARBA" id="ARBA00007072"/>
    </source>
</evidence>
<evidence type="ECO:0000256" key="4">
    <source>
        <dbReference type="SAM" id="MobiDB-lite"/>
    </source>
</evidence>
<evidence type="ECO:0000256" key="3">
    <source>
        <dbReference type="ARBA" id="ARBA00022525"/>
    </source>
</evidence>
<dbReference type="STRING" id="709881.SAMN04489832_0878"/>
<reference evidence="7" key="1">
    <citation type="submission" date="2016-12" db="EMBL/GenBank/DDBJ databases">
        <authorList>
            <person name="Varghese N."/>
            <person name="Submissions S."/>
        </authorList>
    </citation>
    <scope>NUCLEOTIDE SEQUENCE [LARGE SCALE GENOMIC DNA]</scope>
    <source>
        <strain evidence="7">DSM 45599</strain>
    </source>
</reference>
<dbReference type="SUPFAM" id="SSF51120">
    <property type="entry name" value="beta-Roll"/>
    <property type="match status" value="1"/>
</dbReference>
<dbReference type="InterPro" id="IPR013783">
    <property type="entry name" value="Ig-like_fold"/>
</dbReference>
<gene>
    <name evidence="6" type="ORF">SAMN04489832_0878</name>
</gene>
<dbReference type="Pfam" id="PF00353">
    <property type="entry name" value="HemolysinCabind"/>
    <property type="match status" value="2"/>
</dbReference>
<protein>
    <submittedName>
        <fullName evidence="6">Hemolysin-type calcium-binding repeat-containing protein</fullName>
    </submittedName>
</protein>
<keyword evidence="3" id="KW-0964">Secreted</keyword>
<keyword evidence="7" id="KW-1185">Reference proteome</keyword>
<dbReference type="GO" id="GO:0005975">
    <property type="term" value="P:carbohydrate metabolic process"/>
    <property type="evidence" value="ECO:0007669"/>
    <property type="project" value="InterPro"/>
</dbReference>
<dbReference type="Proteomes" id="UP000185124">
    <property type="component" value="Unassembled WGS sequence"/>
</dbReference>
<dbReference type="InterPro" id="IPR004197">
    <property type="entry name" value="Cellulase_Ig-like"/>
</dbReference>
<feature type="signal peptide" evidence="5">
    <location>
        <begin position="1"/>
        <end position="19"/>
    </location>
</feature>
<dbReference type="Gene3D" id="2.60.40.10">
    <property type="entry name" value="Immunoglobulins"/>
    <property type="match status" value="1"/>
</dbReference>
<dbReference type="AlphaFoldDB" id="A0A1N5UFN2"/>
<dbReference type="SUPFAM" id="SSF81296">
    <property type="entry name" value="E set domains"/>
    <property type="match status" value="1"/>
</dbReference>